<evidence type="ECO:0000313" key="2">
    <source>
        <dbReference type="Proteomes" id="UP000824267"/>
    </source>
</evidence>
<reference evidence="1" key="1">
    <citation type="journal article" date="2021" name="PeerJ">
        <title>Extensive microbial diversity within the chicken gut microbiome revealed by metagenomics and culture.</title>
        <authorList>
            <person name="Gilroy R."/>
            <person name="Ravi A."/>
            <person name="Getino M."/>
            <person name="Pursley I."/>
            <person name="Horton D.L."/>
            <person name="Alikhan N.F."/>
            <person name="Baker D."/>
            <person name="Gharbi K."/>
            <person name="Hall N."/>
            <person name="Watson M."/>
            <person name="Adriaenssens E.M."/>
            <person name="Foster-Nyarko E."/>
            <person name="Jarju S."/>
            <person name="Secka A."/>
            <person name="Antonio M."/>
            <person name="Oren A."/>
            <person name="Chaudhuri R.R."/>
            <person name="La Ragione R."/>
            <person name="Hildebrand F."/>
            <person name="Pallen M.J."/>
        </authorList>
    </citation>
    <scope>NUCLEOTIDE SEQUENCE</scope>
    <source>
        <strain evidence="1">Gambia16-930</strain>
    </source>
</reference>
<comment type="caution">
    <text evidence="1">The sequence shown here is derived from an EMBL/GenBank/DDBJ whole genome shotgun (WGS) entry which is preliminary data.</text>
</comment>
<gene>
    <name evidence="1" type="ORF">IAC47_00995</name>
</gene>
<sequence length="104" mass="12005">QQRFKMADEKDFVEEYYSLNYRSNQKTDLSFKDVLNVNEANYKDFQGLFSGKLDRVDLKLLSESDFAFGRDSLFVFVDCGQGEGLQLKAAAPMNRAKRFVLNGR</sequence>
<dbReference type="Proteomes" id="UP000824267">
    <property type="component" value="Unassembled WGS sequence"/>
</dbReference>
<evidence type="ECO:0000313" key="1">
    <source>
        <dbReference type="EMBL" id="HIW86841.1"/>
    </source>
</evidence>
<dbReference type="AlphaFoldDB" id="A0A9D1REM8"/>
<protein>
    <submittedName>
        <fullName evidence="1">Uncharacterized protein</fullName>
    </submittedName>
</protein>
<dbReference type="EMBL" id="DXGG01000036">
    <property type="protein sequence ID" value="HIW86841.1"/>
    <property type="molecule type" value="Genomic_DNA"/>
</dbReference>
<name>A0A9D1REM8_9BACT</name>
<reference evidence="1" key="2">
    <citation type="submission" date="2021-04" db="EMBL/GenBank/DDBJ databases">
        <authorList>
            <person name="Gilroy R."/>
        </authorList>
    </citation>
    <scope>NUCLEOTIDE SEQUENCE</scope>
    <source>
        <strain evidence="1">Gambia16-930</strain>
    </source>
</reference>
<proteinExistence type="predicted"/>
<feature type="non-terminal residue" evidence="1">
    <location>
        <position position="1"/>
    </location>
</feature>
<accession>A0A9D1REM8</accession>
<organism evidence="1 2">
    <name type="scientific">Candidatus Onthomorpha intestinigallinarum</name>
    <dbReference type="NCBI Taxonomy" id="2840880"/>
    <lineage>
        <taxon>Bacteria</taxon>
        <taxon>Pseudomonadati</taxon>
        <taxon>Bacteroidota</taxon>
        <taxon>Bacteroidia</taxon>
        <taxon>Bacteroidales</taxon>
        <taxon>Candidatus Onthomorpha</taxon>
    </lineage>
</organism>